<dbReference type="InterPro" id="IPR036430">
    <property type="entry name" value="RNase_T2-like_sf"/>
</dbReference>
<dbReference type="Pfam" id="PF00445">
    <property type="entry name" value="Ribonuclease_T2"/>
    <property type="match status" value="1"/>
</dbReference>
<comment type="similarity">
    <text evidence="1 2">Belongs to the RNase T2 family.</text>
</comment>
<evidence type="ECO:0000313" key="4">
    <source>
        <dbReference type="EMBL" id="WOL01275.1"/>
    </source>
</evidence>
<dbReference type="GO" id="GO:0006401">
    <property type="term" value="P:RNA catabolic process"/>
    <property type="evidence" value="ECO:0007669"/>
    <property type="project" value="TreeGrafter"/>
</dbReference>
<organism evidence="4 5">
    <name type="scientific">Canna indica</name>
    <name type="common">Indian-shot</name>
    <dbReference type="NCBI Taxonomy" id="4628"/>
    <lineage>
        <taxon>Eukaryota</taxon>
        <taxon>Viridiplantae</taxon>
        <taxon>Streptophyta</taxon>
        <taxon>Embryophyta</taxon>
        <taxon>Tracheophyta</taxon>
        <taxon>Spermatophyta</taxon>
        <taxon>Magnoliopsida</taxon>
        <taxon>Liliopsida</taxon>
        <taxon>Zingiberales</taxon>
        <taxon>Cannaceae</taxon>
        <taxon>Canna</taxon>
    </lineage>
</organism>
<name>A0AAQ3QA83_9LILI</name>
<keyword evidence="5" id="KW-1185">Reference proteome</keyword>
<dbReference type="PANTHER" id="PTHR11240:SF57">
    <property type="entry name" value="OS09G0538000 PROTEIN"/>
    <property type="match status" value="1"/>
</dbReference>
<dbReference type="AlphaFoldDB" id="A0AAQ3QA83"/>
<dbReference type="GO" id="GO:0003723">
    <property type="term" value="F:RNA binding"/>
    <property type="evidence" value="ECO:0007669"/>
    <property type="project" value="InterPro"/>
</dbReference>
<evidence type="ECO:0000313" key="5">
    <source>
        <dbReference type="Proteomes" id="UP001327560"/>
    </source>
</evidence>
<dbReference type="Proteomes" id="UP001327560">
    <property type="component" value="Chromosome 3"/>
</dbReference>
<reference evidence="4 5" key="1">
    <citation type="submission" date="2023-10" db="EMBL/GenBank/DDBJ databases">
        <title>Chromosome-scale genome assembly provides insights into flower coloration mechanisms of Canna indica.</title>
        <authorList>
            <person name="Li C."/>
        </authorList>
    </citation>
    <scope>NUCLEOTIDE SEQUENCE [LARGE SCALE GENOMIC DNA]</scope>
    <source>
        <tissue evidence="4">Flower</tissue>
    </source>
</reference>
<evidence type="ECO:0000256" key="1">
    <source>
        <dbReference type="ARBA" id="ARBA00007469"/>
    </source>
</evidence>
<accession>A0AAQ3QA83</accession>
<dbReference type="GO" id="GO:0005576">
    <property type="term" value="C:extracellular region"/>
    <property type="evidence" value="ECO:0007669"/>
    <property type="project" value="TreeGrafter"/>
</dbReference>
<protein>
    <submittedName>
        <fullName evidence="4">Ribonuclease 3-like</fullName>
    </submittedName>
</protein>
<sequence>MGVPKALPKALPRLCLLGLLLCASSMLASSTADFLYINFLWPGTRCQKGFLGAKTCCVNDEIPYLPAADFLIDGVETYDSVTGKPVTNCTSKCKFNVNALVSFISDLYQYWPTLTCPAPVDSNLKLQWQNTWCTYGYCSGLPVQTDFFNVTLRYREKVNLLNTLAVQGITPSDSKTYKLSAIQAALDAVLMSSSTIVECQRNYIAWPLIYEDLLIRIQLCTSVDGKSIIRCPLNVKSNCSSSVKFPKFSYDMIDGVESGNPIKLPSEDMTICMSHQVVRTFVAAWSKAPDFKVVINKNACYLIRSEVVFVPEVFSSIRLMVDHDGVGMGLVAILCGASSNPKVVGQIGYGETTTPALMPSVIRQGRIIAVEEGHFGGALEPDFAALGCAGLITLDLGVKKKK</sequence>
<dbReference type="EMBL" id="CP136892">
    <property type="protein sequence ID" value="WOL01275.1"/>
    <property type="molecule type" value="Genomic_DNA"/>
</dbReference>
<dbReference type="SUPFAM" id="SSF55895">
    <property type="entry name" value="Ribonuclease Rh-like"/>
    <property type="match status" value="1"/>
</dbReference>
<feature type="chain" id="PRO_5042977967" evidence="3">
    <location>
        <begin position="33"/>
        <end position="402"/>
    </location>
</feature>
<dbReference type="GO" id="GO:0033897">
    <property type="term" value="F:ribonuclease T2 activity"/>
    <property type="evidence" value="ECO:0007669"/>
    <property type="project" value="InterPro"/>
</dbReference>
<feature type="signal peptide" evidence="3">
    <location>
        <begin position="1"/>
        <end position="32"/>
    </location>
</feature>
<proteinExistence type="inferred from homology"/>
<gene>
    <name evidence="4" type="ORF">Cni_G09991</name>
</gene>
<dbReference type="PANTHER" id="PTHR11240">
    <property type="entry name" value="RIBONUCLEASE T2"/>
    <property type="match status" value="1"/>
</dbReference>
<evidence type="ECO:0000256" key="3">
    <source>
        <dbReference type="SAM" id="SignalP"/>
    </source>
</evidence>
<keyword evidence="3" id="KW-0732">Signal</keyword>
<evidence type="ECO:0000256" key="2">
    <source>
        <dbReference type="RuleBase" id="RU004328"/>
    </source>
</evidence>
<dbReference type="InterPro" id="IPR001568">
    <property type="entry name" value="RNase_T2-like"/>
</dbReference>
<dbReference type="Gene3D" id="3.90.730.10">
    <property type="entry name" value="Ribonuclease T2-like"/>
    <property type="match status" value="1"/>
</dbReference>